<feature type="compositionally biased region" description="Basic and acidic residues" evidence="1">
    <location>
        <begin position="121"/>
        <end position="138"/>
    </location>
</feature>
<dbReference type="AlphaFoldDB" id="A0A699YUC4"/>
<keyword evidence="4" id="KW-1185">Reference proteome</keyword>
<accession>A0A699YUC4</accession>
<feature type="compositionally biased region" description="Pro residues" evidence="1">
    <location>
        <begin position="109"/>
        <end position="118"/>
    </location>
</feature>
<evidence type="ECO:0000313" key="3">
    <source>
        <dbReference type="EMBL" id="GFH13763.1"/>
    </source>
</evidence>
<evidence type="ECO:0000313" key="4">
    <source>
        <dbReference type="Proteomes" id="UP000485058"/>
    </source>
</evidence>
<reference evidence="3 4" key="1">
    <citation type="submission" date="2020-02" db="EMBL/GenBank/DDBJ databases">
        <title>Draft genome sequence of Haematococcus lacustris strain NIES-144.</title>
        <authorList>
            <person name="Morimoto D."/>
            <person name="Nakagawa S."/>
            <person name="Yoshida T."/>
            <person name="Sawayama S."/>
        </authorList>
    </citation>
    <scope>NUCLEOTIDE SEQUENCE [LARGE SCALE GENOMIC DNA]</scope>
    <source>
        <strain evidence="3 4">NIES-144</strain>
    </source>
</reference>
<dbReference type="Proteomes" id="UP000485058">
    <property type="component" value="Unassembled WGS sequence"/>
</dbReference>
<feature type="chain" id="PRO_5025633198" evidence="2">
    <location>
        <begin position="22"/>
        <end position="138"/>
    </location>
</feature>
<organism evidence="3 4">
    <name type="scientific">Haematococcus lacustris</name>
    <name type="common">Green alga</name>
    <name type="synonym">Haematococcus pluvialis</name>
    <dbReference type="NCBI Taxonomy" id="44745"/>
    <lineage>
        <taxon>Eukaryota</taxon>
        <taxon>Viridiplantae</taxon>
        <taxon>Chlorophyta</taxon>
        <taxon>core chlorophytes</taxon>
        <taxon>Chlorophyceae</taxon>
        <taxon>CS clade</taxon>
        <taxon>Chlamydomonadales</taxon>
        <taxon>Haematococcaceae</taxon>
        <taxon>Haematococcus</taxon>
    </lineage>
</organism>
<proteinExistence type="predicted"/>
<protein>
    <submittedName>
        <fullName evidence="3">Uncharacterized protein</fullName>
    </submittedName>
</protein>
<gene>
    <name evidence="3" type="ORF">HaLaN_09708</name>
</gene>
<dbReference type="EMBL" id="BLLF01000649">
    <property type="protein sequence ID" value="GFH13763.1"/>
    <property type="molecule type" value="Genomic_DNA"/>
</dbReference>
<comment type="caution">
    <text evidence="3">The sequence shown here is derived from an EMBL/GenBank/DDBJ whole genome shotgun (WGS) entry which is preliminary data.</text>
</comment>
<evidence type="ECO:0000256" key="2">
    <source>
        <dbReference type="SAM" id="SignalP"/>
    </source>
</evidence>
<evidence type="ECO:0000256" key="1">
    <source>
        <dbReference type="SAM" id="MobiDB-lite"/>
    </source>
</evidence>
<feature type="signal peptide" evidence="2">
    <location>
        <begin position="1"/>
        <end position="21"/>
    </location>
</feature>
<keyword evidence="2" id="KW-0732">Signal</keyword>
<sequence length="138" mass="14468">MVRTMLLVLVAALLAPWGSQAYPLVDDGTVTCPAPTPYPGPDGNPLDPMSLIEPSLSFLDSSGLDAQCLGAIVGGLPICIQDIVIQDGCCSAGCAMALNTFLSVEDFYPGPPPPPPSPEETSEHSDEHSHEESDEHSH</sequence>
<feature type="region of interest" description="Disordered" evidence="1">
    <location>
        <begin position="106"/>
        <end position="138"/>
    </location>
</feature>
<name>A0A699YUC4_HAELA</name>